<dbReference type="InterPro" id="IPR017921">
    <property type="entry name" value="Znf_CTCHY"/>
</dbReference>
<dbReference type="InterPro" id="IPR008913">
    <property type="entry name" value="Znf_CHY"/>
</dbReference>
<reference evidence="9" key="1">
    <citation type="journal article" date="2019" name="G3 (Bethesda)">
        <title>Genome Assemblies of Two Rare Opportunistic Yeast Pathogens: Diutina rugosa (syn. Candida rugosa) and Trichomonascus ciferrii (syn. Candida ciferrii).</title>
        <authorList>
            <person name="Mixao V."/>
            <person name="Saus E."/>
            <person name="Hansen A.P."/>
            <person name="Lass-Florl C."/>
            <person name="Gabaldon T."/>
        </authorList>
    </citation>
    <scope>NUCLEOTIDE SEQUENCE</scope>
    <source>
        <strain evidence="9">CBS 4856</strain>
    </source>
</reference>
<evidence type="ECO:0000256" key="1">
    <source>
        <dbReference type="ARBA" id="ARBA00022723"/>
    </source>
</evidence>
<sequence length="483" mass="55093">MLAMIPPLRFPDLSTFFEFPEPRFHTEEFSDEDEEDDDDYDDDEDDEMERIGRLPSLNQISLEYYHWLLNRYLGSLLHPTKESDDPPGAPDEGEEEHEDNEEEEDPPGELEEAATEEEEQEQERTAEGQSIASLTDLRRRIKQIKALQLPDRERDRRVQQLMTETYYKLHPPRSTQASVSARDTAPTFAAPGVLGCPHYRRRCKLECSTCGRWYSCRFCHDAAEAHKLVRPQTRHMLCMCCGRAQPAAHACSGCGAQMARYYCDRCKLWDDDPDKAIYHCDGCGICRIGRGLGIDFFHCDTCNMCLSIELQDNHRCIEHSTECDCPICGEFMFTSTETVVFMRCGHPIHQACYVEHTKSCYRCPTCARSVLNMEAQFRILDTEIANQPLPEPYSGWRSIVICNDCSAKSNTPFHFLGLKCQTCRSYNTAQIGLIKPEEGDDQDFSAASTHELDYSVDEATTLMHLASTDDIVDDDSNDSNALL</sequence>
<evidence type="ECO:0000313" key="10">
    <source>
        <dbReference type="Proteomes" id="UP000761534"/>
    </source>
</evidence>
<dbReference type="GO" id="GO:0005634">
    <property type="term" value="C:nucleus"/>
    <property type="evidence" value="ECO:0007669"/>
    <property type="project" value="TreeGrafter"/>
</dbReference>
<feature type="domain" description="CTCHY-type" evidence="8">
    <location>
        <begin position="258"/>
        <end position="324"/>
    </location>
</feature>
<evidence type="ECO:0000256" key="4">
    <source>
        <dbReference type="PROSITE-ProRule" id="PRU00601"/>
    </source>
</evidence>
<comment type="caution">
    <text evidence="9">The sequence shown here is derived from an EMBL/GenBank/DDBJ whole genome shotgun (WGS) entry which is preliminary data.</text>
</comment>
<dbReference type="SMART" id="SM00184">
    <property type="entry name" value="RING"/>
    <property type="match status" value="1"/>
</dbReference>
<feature type="compositionally biased region" description="Acidic residues" evidence="5">
    <location>
        <begin position="91"/>
        <end position="121"/>
    </location>
</feature>
<dbReference type="GO" id="GO:0016567">
    <property type="term" value="P:protein ubiquitination"/>
    <property type="evidence" value="ECO:0007669"/>
    <property type="project" value="TreeGrafter"/>
</dbReference>
<dbReference type="InterPro" id="IPR037274">
    <property type="entry name" value="Znf_CHY_sf"/>
</dbReference>
<accession>A0A642VAD0</accession>
<dbReference type="CDD" id="cd16464">
    <property type="entry name" value="RING-H2_Pirh2-like"/>
    <property type="match status" value="1"/>
</dbReference>
<evidence type="ECO:0000313" key="9">
    <source>
        <dbReference type="EMBL" id="KAA8916236.1"/>
    </source>
</evidence>
<dbReference type="PROSITE" id="PS51270">
    <property type="entry name" value="ZF_CTCHY"/>
    <property type="match status" value="1"/>
</dbReference>
<dbReference type="OrthoDB" id="411372at2759"/>
<protein>
    <submittedName>
        <fullName evidence="9">Uncharacterized protein</fullName>
    </submittedName>
</protein>
<dbReference type="AlphaFoldDB" id="A0A642VAD0"/>
<dbReference type="GO" id="GO:0061630">
    <property type="term" value="F:ubiquitin protein ligase activity"/>
    <property type="evidence" value="ECO:0007669"/>
    <property type="project" value="TreeGrafter"/>
</dbReference>
<keyword evidence="2 4" id="KW-0863">Zinc-finger</keyword>
<evidence type="ECO:0000256" key="2">
    <source>
        <dbReference type="ARBA" id="ARBA00022771"/>
    </source>
</evidence>
<keyword evidence="1" id="KW-0479">Metal-binding</keyword>
<feature type="compositionally biased region" description="Acidic residues" evidence="5">
    <location>
        <begin position="29"/>
        <end position="48"/>
    </location>
</feature>
<evidence type="ECO:0000259" key="8">
    <source>
        <dbReference type="PROSITE" id="PS51270"/>
    </source>
</evidence>
<dbReference type="GO" id="GO:0006511">
    <property type="term" value="P:ubiquitin-dependent protein catabolic process"/>
    <property type="evidence" value="ECO:0007669"/>
    <property type="project" value="TreeGrafter"/>
</dbReference>
<dbReference type="EMBL" id="SWFS01000116">
    <property type="protein sequence ID" value="KAA8916236.1"/>
    <property type="molecule type" value="Genomic_DNA"/>
</dbReference>
<name>A0A642VAD0_9ASCO</name>
<evidence type="ECO:0000259" key="7">
    <source>
        <dbReference type="PROSITE" id="PS51266"/>
    </source>
</evidence>
<dbReference type="VEuPathDB" id="FungiDB:TRICI_001633"/>
<evidence type="ECO:0000256" key="3">
    <source>
        <dbReference type="ARBA" id="ARBA00022833"/>
    </source>
</evidence>
<dbReference type="SUPFAM" id="SSF161245">
    <property type="entry name" value="Zinc hairpin stack"/>
    <property type="match status" value="1"/>
</dbReference>
<dbReference type="InterPro" id="IPR039512">
    <property type="entry name" value="RCHY1_zinc-ribbon"/>
</dbReference>
<organism evidence="9 10">
    <name type="scientific">Trichomonascus ciferrii</name>
    <dbReference type="NCBI Taxonomy" id="44093"/>
    <lineage>
        <taxon>Eukaryota</taxon>
        <taxon>Fungi</taxon>
        <taxon>Dikarya</taxon>
        <taxon>Ascomycota</taxon>
        <taxon>Saccharomycotina</taxon>
        <taxon>Dipodascomycetes</taxon>
        <taxon>Dipodascales</taxon>
        <taxon>Trichomonascaceae</taxon>
        <taxon>Trichomonascus</taxon>
        <taxon>Trichomonascus ciferrii complex</taxon>
    </lineage>
</organism>
<evidence type="ECO:0000256" key="5">
    <source>
        <dbReference type="SAM" id="MobiDB-lite"/>
    </source>
</evidence>
<dbReference type="Proteomes" id="UP000761534">
    <property type="component" value="Unassembled WGS sequence"/>
</dbReference>
<dbReference type="PROSITE" id="PS50089">
    <property type="entry name" value="ZF_RING_2"/>
    <property type="match status" value="1"/>
</dbReference>
<dbReference type="InterPro" id="IPR013083">
    <property type="entry name" value="Znf_RING/FYVE/PHD"/>
</dbReference>
<feature type="domain" description="RING-type" evidence="6">
    <location>
        <begin position="325"/>
        <end position="366"/>
    </location>
</feature>
<feature type="region of interest" description="Disordered" evidence="5">
    <location>
        <begin position="21"/>
        <end position="52"/>
    </location>
</feature>
<proteinExistence type="predicted"/>
<dbReference type="Pfam" id="PF14599">
    <property type="entry name" value="zinc_ribbon_6"/>
    <property type="match status" value="1"/>
</dbReference>
<feature type="domain" description="CHY-type" evidence="7">
    <location>
        <begin position="189"/>
        <end position="256"/>
    </location>
</feature>
<gene>
    <name evidence="9" type="ORF">TRICI_001633</name>
</gene>
<dbReference type="InterPro" id="IPR001841">
    <property type="entry name" value="Znf_RING"/>
</dbReference>
<evidence type="ECO:0000259" key="6">
    <source>
        <dbReference type="PROSITE" id="PS50089"/>
    </source>
</evidence>
<dbReference type="PANTHER" id="PTHR21319">
    <property type="entry name" value="RING FINGER AND CHY ZINC FINGER DOMAIN-CONTAINING PROTEIN 1"/>
    <property type="match status" value="1"/>
</dbReference>
<dbReference type="SUPFAM" id="SSF161219">
    <property type="entry name" value="CHY zinc finger-like"/>
    <property type="match status" value="1"/>
</dbReference>
<dbReference type="InterPro" id="IPR037275">
    <property type="entry name" value="Znf_CTCHY_sf"/>
</dbReference>
<dbReference type="GO" id="GO:0008270">
    <property type="term" value="F:zinc ion binding"/>
    <property type="evidence" value="ECO:0007669"/>
    <property type="project" value="UniProtKB-KW"/>
</dbReference>
<dbReference type="PANTHER" id="PTHR21319:SF0">
    <property type="entry name" value="AND RING FINGER DOMAIN PROTEIN, PUTATIVE (AFU_ORTHOLOGUE AFUA_1G08900)-RELATED"/>
    <property type="match status" value="1"/>
</dbReference>
<keyword evidence="3" id="KW-0862">Zinc</keyword>
<dbReference type="Gene3D" id="2.20.28.10">
    <property type="match status" value="1"/>
</dbReference>
<dbReference type="Gene3D" id="3.30.40.10">
    <property type="entry name" value="Zinc/RING finger domain, C3HC4 (zinc finger)"/>
    <property type="match status" value="1"/>
</dbReference>
<feature type="region of interest" description="Disordered" evidence="5">
    <location>
        <begin position="79"/>
        <end position="134"/>
    </location>
</feature>
<keyword evidence="10" id="KW-1185">Reference proteome</keyword>
<dbReference type="SUPFAM" id="SSF57850">
    <property type="entry name" value="RING/U-box"/>
    <property type="match status" value="1"/>
</dbReference>
<dbReference type="Pfam" id="PF05495">
    <property type="entry name" value="zf-CHY"/>
    <property type="match status" value="1"/>
</dbReference>
<dbReference type="PROSITE" id="PS51266">
    <property type="entry name" value="ZF_CHY"/>
    <property type="match status" value="1"/>
</dbReference>